<gene>
    <name evidence="1" type="ORF">VNO78_22958</name>
</gene>
<reference evidence="1 2" key="1">
    <citation type="submission" date="2024-01" db="EMBL/GenBank/DDBJ databases">
        <title>The genomes of 5 underutilized Papilionoideae crops provide insights into root nodulation and disease resistanc.</title>
        <authorList>
            <person name="Jiang F."/>
        </authorList>
    </citation>
    <scope>NUCLEOTIDE SEQUENCE [LARGE SCALE GENOMIC DNA]</scope>
    <source>
        <strain evidence="1">DUOXIRENSHENG_FW03</strain>
        <tissue evidence="1">Leaves</tissue>
    </source>
</reference>
<dbReference type="Proteomes" id="UP001386955">
    <property type="component" value="Unassembled WGS sequence"/>
</dbReference>
<name>A0AAN9S404_PSOTE</name>
<sequence length="152" mass="16381">MVVRSAIDDQKLFVVSGEIVYARLKSAMEGQLEEGKYMVLKSTAITTLVLETSMTSFEVKILMIALKPIFEGVMGELAQVGSRKGDSEIGQRTRALGVGARVGESGMDGGGELLCSVKEVVASCSCEVAGMNPLVGFELRCVSFLWRRVVQI</sequence>
<comment type="caution">
    <text evidence="1">The sequence shown here is derived from an EMBL/GenBank/DDBJ whole genome shotgun (WGS) entry which is preliminary data.</text>
</comment>
<keyword evidence="2" id="KW-1185">Reference proteome</keyword>
<dbReference type="EMBL" id="JAYMYS010000006">
    <property type="protein sequence ID" value="KAK7388151.1"/>
    <property type="molecule type" value="Genomic_DNA"/>
</dbReference>
<dbReference type="AlphaFoldDB" id="A0AAN9S404"/>
<protein>
    <submittedName>
        <fullName evidence="1">Uncharacterized protein</fullName>
    </submittedName>
</protein>
<accession>A0AAN9S404</accession>
<evidence type="ECO:0000313" key="1">
    <source>
        <dbReference type="EMBL" id="KAK7388151.1"/>
    </source>
</evidence>
<evidence type="ECO:0000313" key="2">
    <source>
        <dbReference type="Proteomes" id="UP001386955"/>
    </source>
</evidence>
<proteinExistence type="predicted"/>
<organism evidence="1 2">
    <name type="scientific">Psophocarpus tetragonolobus</name>
    <name type="common">Winged bean</name>
    <name type="synonym">Dolichos tetragonolobus</name>
    <dbReference type="NCBI Taxonomy" id="3891"/>
    <lineage>
        <taxon>Eukaryota</taxon>
        <taxon>Viridiplantae</taxon>
        <taxon>Streptophyta</taxon>
        <taxon>Embryophyta</taxon>
        <taxon>Tracheophyta</taxon>
        <taxon>Spermatophyta</taxon>
        <taxon>Magnoliopsida</taxon>
        <taxon>eudicotyledons</taxon>
        <taxon>Gunneridae</taxon>
        <taxon>Pentapetalae</taxon>
        <taxon>rosids</taxon>
        <taxon>fabids</taxon>
        <taxon>Fabales</taxon>
        <taxon>Fabaceae</taxon>
        <taxon>Papilionoideae</taxon>
        <taxon>50 kb inversion clade</taxon>
        <taxon>NPAAA clade</taxon>
        <taxon>indigoferoid/millettioid clade</taxon>
        <taxon>Phaseoleae</taxon>
        <taxon>Psophocarpus</taxon>
    </lineage>
</organism>